<feature type="transmembrane region" description="Helical" evidence="1">
    <location>
        <begin position="42"/>
        <end position="65"/>
    </location>
</feature>
<reference evidence="3" key="1">
    <citation type="submission" date="2016-10" db="EMBL/GenBank/DDBJ databases">
        <authorList>
            <person name="Varghese N."/>
            <person name="Submissions S."/>
        </authorList>
    </citation>
    <scope>NUCLEOTIDE SEQUENCE [LARGE SCALE GENOMIC DNA]</scope>
    <source>
        <strain evidence="3">CGMCC 1.10119</strain>
    </source>
</reference>
<accession>A0A1G9PFU1</accession>
<feature type="transmembrane region" description="Helical" evidence="1">
    <location>
        <begin position="71"/>
        <end position="90"/>
    </location>
</feature>
<dbReference type="AlphaFoldDB" id="A0A1G9PFU1"/>
<name>A0A1G9PFU1_9EURY</name>
<evidence type="ECO:0000313" key="2">
    <source>
        <dbReference type="EMBL" id="SDL97686.1"/>
    </source>
</evidence>
<keyword evidence="1" id="KW-1133">Transmembrane helix</keyword>
<protein>
    <submittedName>
        <fullName evidence="2">Uncharacterized protein</fullName>
    </submittedName>
</protein>
<organism evidence="2 3">
    <name type="scientific">Halogranum gelatinilyticum</name>
    <dbReference type="NCBI Taxonomy" id="660521"/>
    <lineage>
        <taxon>Archaea</taxon>
        <taxon>Methanobacteriati</taxon>
        <taxon>Methanobacteriota</taxon>
        <taxon>Stenosarchaea group</taxon>
        <taxon>Halobacteria</taxon>
        <taxon>Halobacteriales</taxon>
        <taxon>Haloferacaceae</taxon>
    </lineage>
</organism>
<keyword evidence="1" id="KW-0472">Membrane</keyword>
<proteinExistence type="predicted"/>
<dbReference type="RefSeq" id="WP_089693504.1">
    <property type="nucleotide sequence ID" value="NZ_FNHL01000001.1"/>
</dbReference>
<dbReference type="STRING" id="660521.SAMN04487949_0371"/>
<keyword evidence="3" id="KW-1185">Reference proteome</keyword>
<dbReference type="EMBL" id="FNHL01000001">
    <property type="protein sequence ID" value="SDL97686.1"/>
    <property type="molecule type" value="Genomic_DNA"/>
</dbReference>
<dbReference type="Proteomes" id="UP000199451">
    <property type="component" value="Unassembled WGS sequence"/>
</dbReference>
<sequence length="99" mass="10522">MNEHELLTFVVLAKTTTLVLGGLIAVLAYRASRRQSSTTLRAFALGFGIVTLGVGVVGVLTLVTGGLRPGVLVESVVTTTGFGVLWYSLYAEEVRPIRT</sequence>
<evidence type="ECO:0000256" key="1">
    <source>
        <dbReference type="SAM" id="Phobius"/>
    </source>
</evidence>
<feature type="transmembrane region" description="Helical" evidence="1">
    <location>
        <begin position="6"/>
        <end position="30"/>
    </location>
</feature>
<gene>
    <name evidence="2" type="ORF">SAMN04487949_0371</name>
</gene>
<dbReference type="InterPro" id="IPR055943">
    <property type="entry name" value="DUF7521"/>
</dbReference>
<keyword evidence="1" id="KW-0812">Transmembrane</keyword>
<evidence type="ECO:0000313" key="3">
    <source>
        <dbReference type="Proteomes" id="UP000199451"/>
    </source>
</evidence>
<dbReference type="Pfam" id="PF24365">
    <property type="entry name" value="DUF7521"/>
    <property type="match status" value="1"/>
</dbReference>